<dbReference type="PANTHER" id="PTHR24148">
    <property type="entry name" value="ANKYRIN REPEAT DOMAIN-CONTAINING PROTEIN 39 HOMOLOG-RELATED"/>
    <property type="match status" value="1"/>
</dbReference>
<dbReference type="InterPro" id="IPR052895">
    <property type="entry name" value="HetReg/Transcr_Mod"/>
</dbReference>
<organism evidence="2 3">
    <name type="scientific">Cladonia borealis</name>
    <dbReference type="NCBI Taxonomy" id="184061"/>
    <lineage>
        <taxon>Eukaryota</taxon>
        <taxon>Fungi</taxon>
        <taxon>Dikarya</taxon>
        <taxon>Ascomycota</taxon>
        <taxon>Pezizomycotina</taxon>
        <taxon>Lecanoromycetes</taxon>
        <taxon>OSLEUM clade</taxon>
        <taxon>Lecanoromycetidae</taxon>
        <taxon>Lecanorales</taxon>
        <taxon>Lecanorineae</taxon>
        <taxon>Cladoniaceae</taxon>
        <taxon>Cladonia</taxon>
    </lineage>
</organism>
<reference evidence="2" key="1">
    <citation type="submission" date="2023-03" db="EMBL/GenBank/DDBJ databases">
        <title>Complete genome of Cladonia borealis.</title>
        <authorList>
            <person name="Park H."/>
        </authorList>
    </citation>
    <scope>NUCLEOTIDE SEQUENCE</scope>
    <source>
        <strain evidence="2">ANT050790</strain>
    </source>
</reference>
<proteinExistence type="predicted"/>
<dbReference type="Pfam" id="PF26639">
    <property type="entry name" value="Het-6_barrel"/>
    <property type="match status" value="1"/>
</dbReference>
<sequence length="709" mass="81498">MEEYPYQPLNSKLGQIRLLHLLPKRTDSTTTRGRSDEVWINNPADNSASVSFNESIDKLKANDGQYSNQSESLQTCLGRLETVALENEPRYTALSYVWGDPSDRVPFVLDNHRLLITRNLALALQALQLEDEPFVLWIDALCINQNDLKEKSEQVLRMKEIYAFASLVIVWLGAATPATDVAVDMFNAYYEKGPSLDLTARHTYRFRDEQRQELIGDPQFKNYIESNGIPSMLMVMQFLLVREWWYRAWVLQEFCVGQEVYFACGNRKLRLAIFDNTIMSFKTFFNIQSAHVLYTPEQWITTSKEDKSKKLSMPESSTEVEHAMNFLKQRLYHQHSLEEKKNRSLLDLLVTFYVNVPPRSQLRSTDPRDKIYSLLGIASDAEQLKIFPNYSKSVEEVYTDGAAQILSLGKLELLHYVHPQNPNMPSWVPDWEGAKRHITPYDFRELDKPFSADATMAAFQPGQTPGDPSVLECNGCTVDSVSSFSDFLTDDTTRALLALAEMPSNKESRVEFDVLIRFHVHLSQIKQLCQRSALLNPSLYGSSDTWLKEALWRIPVTDQEMIDAHFTRYQRATSESERRYTSLLNTIEAWKSIGVRLGDPDPRPLPAFLQNEVLPIVQKESRHYALYRPAIMRGVSRRPYLTQKGYVGLGHEGMQVGDLVCIFQGGPVPFLLRRTERGEHVLVRDTYMHGIMDGEFMETKPELEIFRIV</sequence>
<dbReference type="EMBL" id="JAFEKC020000022">
    <property type="protein sequence ID" value="KAK0507885.1"/>
    <property type="molecule type" value="Genomic_DNA"/>
</dbReference>
<dbReference type="AlphaFoldDB" id="A0AA39V6D8"/>
<evidence type="ECO:0000259" key="1">
    <source>
        <dbReference type="Pfam" id="PF06985"/>
    </source>
</evidence>
<evidence type="ECO:0000313" key="2">
    <source>
        <dbReference type="EMBL" id="KAK0507885.1"/>
    </source>
</evidence>
<comment type="caution">
    <text evidence="2">The sequence shown here is derived from an EMBL/GenBank/DDBJ whole genome shotgun (WGS) entry which is preliminary data.</text>
</comment>
<name>A0AA39V6D8_9LECA</name>
<protein>
    <recommendedName>
        <fullName evidence="1">Heterokaryon incompatibility domain-containing protein</fullName>
    </recommendedName>
</protein>
<evidence type="ECO:0000313" key="3">
    <source>
        <dbReference type="Proteomes" id="UP001166286"/>
    </source>
</evidence>
<feature type="domain" description="Heterokaryon incompatibility" evidence="1">
    <location>
        <begin position="91"/>
        <end position="253"/>
    </location>
</feature>
<dbReference type="PANTHER" id="PTHR24148:SF64">
    <property type="entry name" value="HETEROKARYON INCOMPATIBILITY DOMAIN-CONTAINING PROTEIN"/>
    <property type="match status" value="1"/>
</dbReference>
<dbReference type="Pfam" id="PF06985">
    <property type="entry name" value="HET"/>
    <property type="match status" value="1"/>
</dbReference>
<dbReference type="Proteomes" id="UP001166286">
    <property type="component" value="Unassembled WGS sequence"/>
</dbReference>
<keyword evidence="3" id="KW-1185">Reference proteome</keyword>
<dbReference type="InterPro" id="IPR010730">
    <property type="entry name" value="HET"/>
</dbReference>
<gene>
    <name evidence="2" type="ORF">JMJ35_009774</name>
</gene>
<accession>A0AA39V6D8</accession>